<comment type="cofactor">
    <cofactor evidence="1">
        <name>Mg(2+)</name>
        <dbReference type="ChEBI" id="CHEBI:18420"/>
    </cofactor>
</comment>
<keyword evidence="4 11" id="KW-0808">Transferase</keyword>
<evidence type="ECO:0000256" key="11">
    <source>
        <dbReference type="RuleBase" id="RU003953"/>
    </source>
</evidence>
<gene>
    <name evidence="13" type="ORF">CUN48_02015</name>
</gene>
<dbReference type="PANTHER" id="PTHR47788">
    <property type="entry name" value="POLYA POLYMERASE"/>
    <property type="match status" value="1"/>
</dbReference>
<keyword evidence="7" id="KW-0479">Metal-binding</keyword>
<dbReference type="SUPFAM" id="SSF81891">
    <property type="entry name" value="Poly A polymerase C-terminal region-like"/>
    <property type="match status" value="1"/>
</dbReference>
<evidence type="ECO:0000256" key="7">
    <source>
        <dbReference type="ARBA" id="ARBA00022723"/>
    </source>
</evidence>
<evidence type="ECO:0000256" key="8">
    <source>
        <dbReference type="ARBA" id="ARBA00022741"/>
    </source>
</evidence>
<comment type="caution">
    <text evidence="13">The sequence shown here is derived from an EMBL/GenBank/DDBJ whole genome shotgun (WGS) entry which is preliminary data.</text>
</comment>
<dbReference type="InterPro" id="IPR043519">
    <property type="entry name" value="NT_sf"/>
</dbReference>
<reference evidence="13 14" key="1">
    <citation type="submission" date="2017-11" db="EMBL/GenBank/DDBJ databases">
        <title>Evolution of Phototrophy in the Chloroflexi Phylum Driven by Horizontal Gene Transfer.</title>
        <authorList>
            <person name="Ward L.M."/>
            <person name="Hemp J."/>
            <person name="Shih P.M."/>
            <person name="Mcglynn S.E."/>
            <person name="Fischer W."/>
        </authorList>
    </citation>
    <scope>NUCLEOTIDE SEQUENCE [LARGE SCALE GENOMIC DNA]</scope>
    <source>
        <strain evidence="13">JP3_7</strain>
    </source>
</reference>
<dbReference type="GO" id="GO:0046872">
    <property type="term" value="F:metal ion binding"/>
    <property type="evidence" value="ECO:0007669"/>
    <property type="project" value="UniProtKB-KW"/>
</dbReference>
<evidence type="ECO:0000256" key="10">
    <source>
        <dbReference type="ARBA" id="ARBA00022884"/>
    </source>
</evidence>
<keyword evidence="8" id="KW-0547">Nucleotide-binding</keyword>
<dbReference type="Gene3D" id="3.30.460.10">
    <property type="entry name" value="Beta Polymerase, domain 2"/>
    <property type="match status" value="1"/>
</dbReference>
<evidence type="ECO:0000256" key="6">
    <source>
        <dbReference type="ARBA" id="ARBA00022695"/>
    </source>
</evidence>
<dbReference type="EMBL" id="PGTN01000007">
    <property type="protein sequence ID" value="PJF48745.1"/>
    <property type="molecule type" value="Genomic_DNA"/>
</dbReference>
<keyword evidence="10 11" id="KW-0694">RNA-binding</keyword>
<evidence type="ECO:0000256" key="2">
    <source>
        <dbReference type="ARBA" id="ARBA00007265"/>
    </source>
</evidence>
<dbReference type="GO" id="GO:0000049">
    <property type="term" value="F:tRNA binding"/>
    <property type="evidence" value="ECO:0007669"/>
    <property type="project" value="UniProtKB-KW"/>
</dbReference>
<keyword evidence="3" id="KW-0820">tRNA-binding</keyword>
<evidence type="ECO:0000313" key="14">
    <source>
        <dbReference type="Proteomes" id="UP000230790"/>
    </source>
</evidence>
<dbReference type="GO" id="GO:0008033">
    <property type="term" value="P:tRNA processing"/>
    <property type="evidence" value="ECO:0007669"/>
    <property type="project" value="UniProtKB-KW"/>
</dbReference>
<keyword evidence="5" id="KW-0819">tRNA processing</keyword>
<dbReference type="InterPro" id="IPR052390">
    <property type="entry name" value="tRNA_nt/polyA_polymerase"/>
</dbReference>
<dbReference type="GO" id="GO:0000166">
    <property type="term" value="F:nucleotide binding"/>
    <property type="evidence" value="ECO:0007669"/>
    <property type="project" value="UniProtKB-KW"/>
</dbReference>
<name>A0A2M8QFZ8_9CHLR</name>
<accession>A0A2M8QFZ8</accession>
<dbReference type="Proteomes" id="UP000230790">
    <property type="component" value="Unassembled WGS sequence"/>
</dbReference>
<keyword evidence="9" id="KW-0460">Magnesium</keyword>
<evidence type="ECO:0000259" key="12">
    <source>
        <dbReference type="Pfam" id="PF01743"/>
    </source>
</evidence>
<dbReference type="SUPFAM" id="SSF81301">
    <property type="entry name" value="Nucleotidyltransferase"/>
    <property type="match status" value="1"/>
</dbReference>
<dbReference type="Gene3D" id="1.10.3090.10">
    <property type="entry name" value="cca-adding enzyme, domain 2"/>
    <property type="match status" value="1"/>
</dbReference>
<dbReference type="InterPro" id="IPR002646">
    <property type="entry name" value="PolA_pol_head_dom"/>
</dbReference>
<keyword evidence="6" id="KW-0548">Nucleotidyltransferase</keyword>
<sequence>MTDVTSLLNPKQRFMLDAIRDAAQESGISAYLVGGAVRDWLLQLPEIDDLDFVVEGDAMALAESLRRRHGGEVQAYPKFGTATWHMNGVAVDLAMARRESYPRPAALPVVEPSDLPTDLLRRDFTINAIAMRLDDFTLIDPLGGQDDLRRGVMRVIHPRSFVDDPTRMLRGARYAARFKFALDAETHLALEAGLPYVRALSGERVKYDLELNFEDREPEGALTLLREWGFFEAAGIPVPPADSLVHRFRRARAVLWSGEWPVETLHIGARDLLHAVGWGALTYNMGQLGIARWVEWIPFEHAVRDALIDLGPLSSLSSASFRARRSRLSELLRGFSGLSLFLAYLFETNKLKCDALLCEWKDWRWVKPVTTGDDLRALGLPPGPAYGRILSRLRRAWLDDEVQSYADEQRLLQRLIETEGM</sequence>
<dbReference type="Pfam" id="PF01743">
    <property type="entry name" value="PolyA_pol"/>
    <property type="match status" value="1"/>
</dbReference>
<evidence type="ECO:0000256" key="3">
    <source>
        <dbReference type="ARBA" id="ARBA00022555"/>
    </source>
</evidence>
<dbReference type="GO" id="GO:0016779">
    <property type="term" value="F:nucleotidyltransferase activity"/>
    <property type="evidence" value="ECO:0007669"/>
    <property type="project" value="UniProtKB-KW"/>
</dbReference>
<evidence type="ECO:0000256" key="1">
    <source>
        <dbReference type="ARBA" id="ARBA00001946"/>
    </source>
</evidence>
<evidence type="ECO:0000313" key="13">
    <source>
        <dbReference type="EMBL" id="PJF48745.1"/>
    </source>
</evidence>
<organism evidence="13 14">
    <name type="scientific">Candidatus Thermofonsia Clade 3 bacterium</name>
    <dbReference type="NCBI Taxonomy" id="2364212"/>
    <lineage>
        <taxon>Bacteria</taxon>
        <taxon>Bacillati</taxon>
        <taxon>Chloroflexota</taxon>
        <taxon>Candidatus Thermofontia</taxon>
        <taxon>Candidatus Thermofonsia Clade 3</taxon>
    </lineage>
</organism>
<dbReference type="CDD" id="cd05398">
    <property type="entry name" value="NT_ClassII-CCAase"/>
    <property type="match status" value="1"/>
</dbReference>
<evidence type="ECO:0000256" key="5">
    <source>
        <dbReference type="ARBA" id="ARBA00022694"/>
    </source>
</evidence>
<dbReference type="PANTHER" id="PTHR47788:SF1">
    <property type="entry name" value="A-ADDING TRNA NUCLEOTIDYLTRANSFERASE"/>
    <property type="match status" value="1"/>
</dbReference>
<dbReference type="AlphaFoldDB" id="A0A2M8QFZ8"/>
<feature type="domain" description="Poly A polymerase head" evidence="12">
    <location>
        <begin position="30"/>
        <end position="154"/>
    </location>
</feature>
<comment type="similarity">
    <text evidence="2 11">Belongs to the tRNA nucleotidyltransferase/poly(A) polymerase family.</text>
</comment>
<evidence type="ECO:0000256" key="4">
    <source>
        <dbReference type="ARBA" id="ARBA00022679"/>
    </source>
</evidence>
<protein>
    <recommendedName>
        <fullName evidence="12">Poly A polymerase head domain-containing protein</fullName>
    </recommendedName>
</protein>
<proteinExistence type="inferred from homology"/>
<evidence type="ECO:0000256" key="9">
    <source>
        <dbReference type="ARBA" id="ARBA00022842"/>
    </source>
</evidence>